<dbReference type="Proteomes" id="UP001157109">
    <property type="component" value="Unassembled WGS sequence"/>
</dbReference>
<organism evidence="3 4">
    <name type="scientific">Arsenicicoccus piscis</name>
    <dbReference type="NCBI Taxonomy" id="673954"/>
    <lineage>
        <taxon>Bacteria</taxon>
        <taxon>Bacillati</taxon>
        <taxon>Actinomycetota</taxon>
        <taxon>Actinomycetes</taxon>
        <taxon>Micrococcales</taxon>
        <taxon>Intrasporangiaceae</taxon>
        <taxon>Arsenicicoccus</taxon>
    </lineage>
</organism>
<evidence type="ECO:0000313" key="3">
    <source>
        <dbReference type="EMBL" id="GMA18402.1"/>
    </source>
</evidence>
<keyword evidence="4" id="KW-1185">Reference proteome</keyword>
<dbReference type="InterPro" id="IPR002347">
    <property type="entry name" value="SDR_fam"/>
</dbReference>
<comment type="similarity">
    <text evidence="1">Belongs to the short-chain dehydrogenases/reductases (SDR) family.</text>
</comment>
<dbReference type="Pfam" id="PF13561">
    <property type="entry name" value="adh_short_C2"/>
    <property type="match status" value="1"/>
</dbReference>
<comment type="caution">
    <text evidence="3">The sequence shown here is derived from an EMBL/GenBank/DDBJ whole genome shotgun (WGS) entry which is preliminary data.</text>
</comment>
<sequence>MSTNESQAEGTSSLHGRVAVVTGVSRRQGIGYAVAARLAARGADLFVTHHQPHDEDQPWGADDIRAVLDGIRAHAVADVQRVVDLTVDLAEIGAPERVMARAVEELGHVDVLVCNHARSGGDGPLGELTAELLDTHWAVNARSSILLTQAFAAQHDGRPGGRVVLMTSGQGHGPMSGEIAYATSKAALAGITLSLAATLADRGITLNTVNPGPVDTGYMTAELLDRLAPQLPFGRVGEPDDPARLIEWLVSDEGRWMTGQVLSSEGGFARWRAVGESERE</sequence>
<dbReference type="InterPro" id="IPR036291">
    <property type="entry name" value="NAD(P)-bd_dom_sf"/>
</dbReference>
<dbReference type="EMBL" id="BSUJ01000001">
    <property type="protein sequence ID" value="GMA18402.1"/>
    <property type="molecule type" value="Genomic_DNA"/>
</dbReference>
<keyword evidence="2" id="KW-0560">Oxidoreductase</keyword>
<dbReference type="RefSeq" id="WP_241443907.1">
    <property type="nucleotide sequence ID" value="NZ_BSUJ01000001.1"/>
</dbReference>
<reference evidence="4" key="1">
    <citation type="journal article" date="2019" name="Int. J. Syst. Evol. Microbiol.">
        <title>The Global Catalogue of Microorganisms (GCM) 10K type strain sequencing project: providing services to taxonomists for standard genome sequencing and annotation.</title>
        <authorList>
            <consortium name="The Broad Institute Genomics Platform"/>
            <consortium name="The Broad Institute Genome Sequencing Center for Infectious Disease"/>
            <person name="Wu L."/>
            <person name="Ma J."/>
        </authorList>
    </citation>
    <scope>NUCLEOTIDE SEQUENCE [LARGE SCALE GENOMIC DNA]</scope>
    <source>
        <strain evidence="4">NBRC 105830</strain>
    </source>
</reference>
<dbReference type="PROSITE" id="PS00061">
    <property type="entry name" value="ADH_SHORT"/>
    <property type="match status" value="1"/>
</dbReference>
<evidence type="ECO:0000256" key="1">
    <source>
        <dbReference type="ARBA" id="ARBA00006484"/>
    </source>
</evidence>
<name>A0ABQ6HJ31_9MICO</name>
<dbReference type="CDD" id="cd05233">
    <property type="entry name" value="SDR_c"/>
    <property type="match status" value="1"/>
</dbReference>
<dbReference type="NCBIfam" id="NF009389">
    <property type="entry name" value="PRK12748.1"/>
    <property type="match status" value="1"/>
</dbReference>
<proteinExistence type="inferred from homology"/>
<dbReference type="PANTHER" id="PTHR48107">
    <property type="entry name" value="NADPH-DEPENDENT ALDEHYDE REDUCTASE-LIKE PROTEIN, CHLOROPLASTIC-RELATED"/>
    <property type="match status" value="1"/>
</dbReference>
<dbReference type="InterPro" id="IPR020904">
    <property type="entry name" value="Sc_DH/Rdtase_CS"/>
</dbReference>
<accession>A0ABQ6HJ31</accession>
<protein>
    <submittedName>
        <fullName evidence="3">3-ketoacyl-ACP reductase</fullName>
    </submittedName>
</protein>
<dbReference type="SUPFAM" id="SSF51735">
    <property type="entry name" value="NAD(P)-binding Rossmann-fold domains"/>
    <property type="match status" value="1"/>
</dbReference>
<dbReference type="PANTHER" id="PTHR48107:SF7">
    <property type="entry name" value="RE15974P"/>
    <property type="match status" value="1"/>
</dbReference>
<dbReference type="PRINTS" id="PR00081">
    <property type="entry name" value="GDHRDH"/>
</dbReference>
<gene>
    <name evidence="3" type="primary">fabG_1</name>
    <name evidence="3" type="ORF">GCM10025862_04230</name>
</gene>
<evidence type="ECO:0000256" key="2">
    <source>
        <dbReference type="ARBA" id="ARBA00023002"/>
    </source>
</evidence>
<dbReference type="Gene3D" id="3.40.50.720">
    <property type="entry name" value="NAD(P)-binding Rossmann-like Domain"/>
    <property type="match status" value="1"/>
</dbReference>
<evidence type="ECO:0000313" key="4">
    <source>
        <dbReference type="Proteomes" id="UP001157109"/>
    </source>
</evidence>